<dbReference type="Proteomes" id="UP001201812">
    <property type="component" value="Unassembled WGS sequence"/>
</dbReference>
<evidence type="ECO:0000313" key="2">
    <source>
        <dbReference type="EMBL" id="KAI1715433.1"/>
    </source>
</evidence>
<dbReference type="SUPFAM" id="SSF49899">
    <property type="entry name" value="Concanavalin A-like lectins/glucanases"/>
    <property type="match status" value="1"/>
</dbReference>
<organism evidence="2 3">
    <name type="scientific">Ditylenchus destructor</name>
    <dbReference type="NCBI Taxonomy" id="166010"/>
    <lineage>
        <taxon>Eukaryota</taxon>
        <taxon>Metazoa</taxon>
        <taxon>Ecdysozoa</taxon>
        <taxon>Nematoda</taxon>
        <taxon>Chromadorea</taxon>
        <taxon>Rhabditida</taxon>
        <taxon>Tylenchina</taxon>
        <taxon>Tylenchomorpha</taxon>
        <taxon>Sphaerularioidea</taxon>
        <taxon>Anguinidae</taxon>
        <taxon>Anguininae</taxon>
        <taxon>Ditylenchus</taxon>
    </lineage>
</organism>
<protein>
    <submittedName>
        <fullName evidence="2">MAM (Meprin, A5-protein, PTPmu) domain protein</fullName>
    </submittedName>
</protein>
<dbReference type="AlphaFoldDB" id="A0AAD4R7I5"/>
<dbReference type="SMART" id="SM00137">
    <property type="entry name" value="MAM"/>
    <property type="match status" value="1"/>
</dbReference>
<name>A0AAD4R7I5_9BILA</name>
<comment type="caution">
    <text evidence="2">The sequence shown here is derived from an EMBL/GenBank/DDBJ whole genome shotgun (WGS) entry which is preliminary data.</text>
</comment>
<accession>A0AAD4R7I5</accession>
<dbReference type="Gene3D" id="2.60.120.200">
    <property type="match status" value="1"/>
</dbReference>
<gene>
    <name evidence="2" type="ORF">DdX_07748</name>
</gene>
<keyword evidence="3" id="KW-1185">Reference proteome</keyword>
<proteinExistence type="predicted"/>
<dbReference type="GO" id="GO:0016020">
    <property type="term" value="C:membrane"/>
    <property type="evidence" value="ECO:0007669"/>
    <property type="project" value="InterPro"/>
</dbReference>
<dbReference type="EMBL" id="JAKKPZ010000011">
    <property type="protein sequence ID" value="KAI1715433.1"/>
    <property type="molecule type" value="Genomic_DNA"/>
</dbReference>
<feature type="domain" description="MAM" evidence="1">
    <location>
        <begin position="38"/>
        <end position="212"/>
    </location>
</feature>
<dbReference type="InterPro" id="IPR000998">
    <property type="entry name" value="MAM_dom"/>
</dbReference>
<sequence length="272" mass="31060">MPGYEAERAKLRQYLGIEWTPNGLTKMDAQKPKPIRRPEELNCDFTSPDHCKWHNVANLDSLDYHLFRKEDNTEFPAIQVRPGPSKIQVGDQMIFVGDRRREEKSAIISSWPIRCQNATGKLTFTFWIYNGARVEVLILEEDPKAKDHALRILPEKPYIDCGTVTVNTECTAEILPREQPFRIAIRAYDISHPDGSFIMIDNIFYEAQFCKVSIDFGPDFQTEPLMTADDGQSIQTASQLACHDFDKNCRWRNAGGHTHSVGGKDDNIVDEL</sequence>
<evidence type="ECO:0000313" key="3">
    <source>
        <dbReference type="Proteomes" id="UP001201812"/>
    </source>
</evidence>
<evidence type="ECO:0000259" key="1">
    <source>
        <dbReference type="SMART" id="SM00137"/>
    </source>
</evidence>
<reference evidence="2" key="1">
    <citation type="submission" date="2022-01" db="EMBL/GenBank/DDBJ databases">
        <title>Genome Sequence Resource for Two Populations of Ditylenchus destructor, the Migratory Endoparasitic Phytonematode.</title>
        <authorList>
            <person name="Zhang H."/>
            <person name="Lin R."/>
            <person name="Xie B."/>
        </authorList>
    </citation>
    <scope>NUCLEOTIDE SEQUENCE</scope>
    <source>
        <strain evidence="2">BazhouSP</strain>
    </source>
</reference>
<dbReference type="InterPro" id="IPR013320">
    <property type="entry name" value="ConA-like_dom_sf"/>
</dbReference>